<dbReference type="EMBL" id="KZ825928">
    <property type="protein sequence ID" value="PYH92033.1"/>
    <property type="molecule type" value="Genomic_DNA"/>
</dbReference>
<dbReference type="VEuPathDB" id="FungiDB:BO71DRAFT_35679"/>
<dbReference type="Proteomes" id="UP000247810">
    <property type="component" value="Unassembled WGS sequence"/>
</dbReference>
<evidence type="ECO:0000313" key="2">
    <source>
        <dbReference type="Proteomes" id="UP000247810"/>
    </source>
</evidence>
<proteinExistence type="predicted"/>
<sequence length="191" mass="20255">MLHTRPVTVPRRALPPVTTVVDRDMLHPRRSPAIAVVLLATSLVSARQPRPRATVPLLAVRSATSAVGLATSRGTALKVAAMEVDLVVASRHATLVADSVTWLATAPMARSATTVEKSDMSPATVLPRPRVNGYATIASNPGMSKPRALTNQSIFLLHRLSSVALSHAGLKYGAALDRALRDHHNACPIFA</sequence>
<accession>A0A319DLA3</accession>
<dbReference type="AlphaFoldDB" id="A0A319DLA3"/>
<organism evidence="1 2">
    <name type="scientific">Aspergillus ellipticus CBS 707.79</name>
    <dbReference type="NCBI Taxonomy" id="1448320"/>
    <lineage>
        <taxon>Eukaryota</taxon>
        <taxon>Fungi</taxon>
        <taxon>Dikarya</taxon>
        <taxon>Ascomycota</taxon>
        <taxon>Pezizomycotina</taxon>
        <taxon>Eurotiomycetes</taxon>
        <taxon>Eurotiomycetidae</taxon>
        <taxon>Eurotiales</taxon>
        <taxon>Aspergillaceae</taxon>
        <taxon>Aspergillus</taxon>
        <taxon>Aspergillus subgen. Circumdati</taxon>
    </lineage>
</organism>
<evidence type="ECO:0000313" key="1">
    <source>
        <dbReference type="EMBL" id="PYH92033.1"/>
    </source>
</evidence>
<name>A0A319DLA3_9EURO</name>
<keyword evidence="2" id="KW-1185">Reference proteome</keyword>
<gene>
    <name evidence="1" type="ORF">BO71DRAFT_35679</name>
</gene>
<dbReference type="OrthoDB" id="10370866at2759"/>
<reference evidence="1 2" key="1">
    <citation type="submission" date="2018-02" db="EMBL/GenBank/DDBJ databases">
        <title>The genomes of Aspergillus section Nigri reveals drivers in fungal speciation.</title>
        <authorList>
            <consortium name="DOE Joint Genome Institute"/>
            <person name="Vesth T.C."/>
            <person name="Nybo J."/>
            <person name="Theobald S."/>
            <person name="Brandl J."/>
            <person name="Frisvad J.C."/>
            <person name="Nielsen K.F."/>
            <person name="Lyhne E.K."/>
            <person name="Kogle M.E."/>
            <person name="Kuo A."/>
            <person name="Riley R."/>
            <person name="Clum A."/>
            <person name="Nolan M."/>
            <person name="Lipzen A."/>
            <person name="Salamov A."/>
            <person name="Henrissat B."/>
            <person name="Wiebenga A."/>
            <person name="De vries R.P."/>
            <person name="Grigoriev I.V."/>
            <person name="Mortensen U.H."/>
            <person name="Andersen M.R."/>
            <person name="Baker S.E."/>
        </authorList>
    </citation>
    <scope>NUCLEOTIDE SEQUENCE [LARGE SCALE GENOMIC DNA]</scope>
    <source>
        <strain evidence="1 2">CBS 707.79</strain>
    </source>
</reference>
<dbReference type="STRING" id="1448320.A0A319DLA3"/>
<protein>
    <submittedName>
        <fullName evidence="1">Uncharacterized protein</fullName>
    </submittedName>
</protein>